<dbReference type="AlphaFoldDB" id="A0A1F4S3I5"/>
<protein>
    <recommendedName>
        <fullName evidence="1">Cytidyltransferase-like domain-containing protein</fullName>
    </recommendedName>
</protein>
<feature type="domain" description="Cytidyltransferase-like" evidence="1">
    <location>
        <begin position="416"/>
        <end position="477"/>
    </location>
</feature>
<comment type="caution">
    <text evidence="2">The sequence shown here is derived from an EMBL/GenBank/DDBJ whole genome shotgun (WGS) entry which is preliminary data.</text>
</comment>
<dbReference type="Gene3D" id="3.40.50.620">
    <property type="entry name" value="HUPs"/>
    <property type="match status" value="1"/>
</dbReference>
<sequence>MVFQIEKRHSQRMLPHYNMGTRSVPLRKETNYSADDQRLLKELKGQGAINSKSILLKKITKLMTENPDAFANLKIRELSHGESIRNFLSVEENRMLVRNILIWRFSEIPTTVTSATTPVTDDPLVLSTLKWAGIRVIETMEREIRQIDDLLSSSRISPANRKKLEAYRLALINAATEFSRQSSTPFEPLREEQLLKKEIIQSGYMGMLVEIGAGTEIARSVFSDGGTSRYISSTASLYNQADRDRFLEQATNYPSVSSDMALALAKKAMGNAAKTKKDGAVFGLALTGATQTDRTRKGQDHFYLALCGTGKPDVIIHGVYQNQERQNQQIATGRFGLASLHQFLTREPFSIENIKAATSGLISIDQIFVETDSTFDHICRNIRLVQTGLSDLVLFSSNGLVQDIPSMTREKKEIFLYKGSFNPPTTGHIEVLEKALNLSGQAEVLSLPEISTTIVSKGEATLENMAHRISMFNLLGYPVLVTNQTRFFSLAELLRTKSQGKLTFLCGMDTLVRIMEPAYYADLHGKAFEAIERLFKDNTSLWVADRFDKTRGWCTVRQFLNSAESGPLRGYVTGSIKRLKVRVASASSEEREKIGRGEEPSHISATVREYIKTHSLYS</sequence>
<dbReference type="SUPFAM" id="SSF52374">
    <property type="entry name" value="Nucleotidylyl transferase"/>
    <property type="match status" value="1"/>
</dbReference>
<accession>A0A1F4S3I5</accession>
<dbReference type="GO" id="GO:0000309">
    <property type="term" value="F:nicotinamide-nucleotide adenylyltransferase activity"/>
    <property type="evidence" value="ECO:0007669"/>
    <property type="project" value="TreeGrafter"/>
</dbReference>
<name>A0A1F4S3I5_UNCSA</name>
<dbReference type="GO" id="GO:0016887">
    <property type="term" value="F:ATP hydrolysis activity"/>
    <property type="evidence" value="ECO:0007669"/>
    <property type="project" value="TreeGrafter"/>
</dbReference>
<gene>
    <name evidence="2" type="ORF">A2290_01595</name>
</gene>
<dbReference type="GO" id="GO:0005737">
    <property type="term" value="C:cytoplasm"/>
    <property type="evidence" value="ECO:0007669"/>
    <property type="project" value="TreeGrafter"/>
</dbReference>
<dbReference type="InterPro" id="IPR014729">
    <property type="entry name" value="Rossmann-like_a/b/a_fold"/>
</dbReference>
<dbReference type="PANTHER" id="PTHR31285">
    <property type="entry name" value="NICOTINAMIDE MONONUCLEOTIDE ADENYLYLTRANSFERASE"/>
    <property type="match status" value="1"/>
</dbReference>
<evidence type="ECO:0000313" key="3">
    <source>
        <dbReference type="Proteomes" id="UP000177905"/>
    </source>
</evidence>
<dbReference type="Proteomes" id="UP000177905">
    <property type="component" value="Unassembled WGS sequence"/>
</dbReference>
<evidence type="ECO:0000259" key="1">
    <source>
        <dbReference type="Pfam" id="PF01467"/>
    </source>
</evidence>
<reference evidence="2 3" key="1">
    <citation type="journal article" date="2016" name="Nat. Commun.">
        <title>Thousands of microbial genomes shed light on interconnected biogeochemical processes in an aquifer system.</title>
        <authorList>
            <person name="Anantharaman K."/>
            <person name="Brown C.T."/>
            <person name="Hug L.A."/>
            <person name="Sharon I."/>
            <person name="Castelle C.J."/>
            <person name="Probst A.J."/>
            <person name="Thomas B.C."/>
            <person name="Singh A."/>
            <person name="Wilkins M.J."/>
            <person name="Karaoz U."/>
            <person name="Brodie E.L."/>
            <person name="Williams K.H."/>
            <person name="Hubbard S.S."/>
            <person name="Banfield J.F."/>
        </authorList>
    </citation>
    <scope>NUCLEOTIDE SEQUENCE [LARGE SCALE GENOMIC DNA]</scope>
</reference>
<proteinExistence type="predicted"/>
<dbReference type="PANTHER" id="PTHR31285:SF0">
    <property type="entry name" value="NICOTINAMIDE MONONUCLEOTIDE ADENYLYLTRANSFERASE"/>
    <property type="match status" value="1"/>
</dbReference>
<evidence type="ECO:0000313" key="2">
    <source>
        <dbReference type="EMBL" id="OGC15001.1"/>
    </source>
</evidence>
<dbReference type="InterPro" id="IPR004821">
    <property type="entry name" value="Cyt_trans-like"/>
</dbReference>
<organism evidence="2 3">
    <name type="scientific">candidate division WOR-1 bacterium RIFOXYB2_FULL_36_35</name>
    <dbReference type="NCBI Taxonomy" id="1802578"/>
    <lineage>
        <taxon>Bacteria</taxon>
        <taxon>Bacillati</taxon>
        <taxon>Saganbacteria</taxon>
    </lineage>
</organism>
<dbReference type="Pfam" id="PF01467">
    <property type="entry name" value="CTP_transf_like"/>
    <property type="match status" value="1"/>
</dbReference>
<dbReference type="EMBL" id="MEUA01000027">
    <property type="protein sequence ID" value="OGC15001.1"/>
    <property type="molecule type" value="Genomic_DNA"/>
</dbReference>